<sequence length="132" mass="15116">MALPPVAELADYFRHRRSPLPGFKPRCQLHKKDSPVFTSPRWRWFVRQCCSSHHHHGSAQSECKLTGSTRLSTPLTIRFLGSAFSPGSCQTRTMTFHREHFAPYSDERPEAELHRLTTAPHRPVYAAPPLRA</sequence>
<evidence type="ECO:0000313" key="1">
    <source>
        <dbReference type="EMBL" id="KAG2255739.1"/>
    </source>
</evidence>
<gene>
    <name evidence="1" type="ORF">Bca52824_075033</name>
</gene>
<accession>A0A8X7PNS0</accession>
<dbReference type="EMBL" id="JAAMPC010000015">
    <property type="protein sequence ID" value="KAG2255739.1"/>
    <property type="molecule type" value="Genomic_DNA"/>
</dbReference>
<organism evidence="1 2">
    <name type="scientific">Brassica carinata</name>
    <name type="common">Ethiopian mustard</name>
    <name type="synonym">Abyssinian cabbage</name>
    <dbReference type="NCBI Taxonomy" id="52824"/>
    <lineage>
        <taxon>Eukaryota</taxon>
        <taxon>Viridiplantae</taxon>
        <taxon>Streptophyta</taxon>
        <taxon>Embryophyta</taxon>
        <taxon>Tracheophyta</taxon>
        <taxon>Spermatophyta</taxon>
        <taxon>Magnoliopsida</taxon>
        <taxon>eudicotyledons</taxon>
        <taxon>Gunneridae</taxon>
        <taxon>Pentapetalae</taxon>
        <taxon>rosids</taxon>
        <taxon>malvids</taxon>
        <taxon>Brassicales</taxon>
        <taxon>Brassicaceae</taxon>
        <taxon>Brassiceae</taxon>
        <taxon>Brassica</taxon>
    </lineage>
</organism>
<proteinExistence type="predicted"/>
<keyword evidence="2" id="KW-1185">Reference proteome</keyword>
<dbReference type="AlphaFoldDB" id="A0A8X7PNS0"/>
<dbReference type="Proteomes" id="UP000886595">
    <property type="component" value="Unassembled WGS sequence"/>
</dbReference>
<evidence type="ECO:0000313" key="2">
    <source>
        <dbReference type="Proteomes" id="UP000886595"/>
    </source>
</evidence>
<reference evidence="1 2" key="1">
    <citation type="submission" date="2020-02" db="EMBL/GenBank/DDBJ databases">
        <authorList>
            <person name="Ma Q."/>
            <person name="Huang Y."/>
            <person name="Song X."/>
            <person name="Pei D."/>
        </authorList>
    </citation>
    <scope>NUCLEOTIDE SEQUENCE [LARGE SCALE GENOMIC DNA]</scope>
    <source>
        <strain evidence="1">Sxm20200214</strain>
        <tissue evidence="1">Leaf</tissue>
    </source>
</reference>
<protein>
    <submittedName>
        <fullName evidence="1">Uncharacterized protein</fullName>
    </submittedName>
</protein>
<comment type="caution">
    <text evidence="1">The sequence shown here is derived from an EMBL/GenBank/DDBJ whole genome shotgun (WGS) entry which is preliminary data.</text>
</comment>
<name>A0A8X7PNS0_BRACI</name>